<dbReference type="InterPro" id="IPR046350">
    <property type="entry name" value="Cystatin_sf"/>
</dbReference>
<organism evidence="5 6">
    <name type="scientific">Lithocarpus litseifolius</name>
    <dbReference type="NCBI Taxonomy" id="425828"/>
    <lineage>
        <taxon>Eukaryota</taxon>
        <taxon>Viridiplantae</taxon>
        <taxon>Streptophyta</taxon>
        <taxon>Embryophyta</taxon>
        <taxon>Tracheophyta</taxon>
        <taxon>Spermatophyta</taxon>
        <taxon>Magnoliopsida</taxon>
        <taxon>eudicotyledons</taxon>
        <taxon>Gunneridae</taxon>
        <taxon>Pentapetalae</taxon>
        <taxon>rosids</taxon>
        <taxon>fabids</taxon>
        <taxon>Fagales</taxon>
        <taxon>Fagaceae</taxon>
        <taxon>Lithocarpus</taxon>
    </lineage>
</organism>
<evidence type="ECO:0000259" key="4">
    <source>
        <dbReference type="SMART" id="SM00043"/>
    </source>
</evidence>
<comment type="caution">
    <text evidence="5">The sequence shown here is derived from an EMBL/GenBank/DDBJ whole genome shotgun (WGS) entry which is preliminary data.</text>
</comment>
<feature type="chain" id="PRO_5043374201" description="Cystatin domain-containing protein" evidence="3">
    <location>
        <begin position="25"/>
        <end position="124"/>
    </location>
</feature>
<dbReference type="GO" id="GO:0004869">
    <property type="term" value="F:cysteine-type endopeptidase inhibitor activity"/>
    <property type="evidence" value="ECO:0007669"/>
    <property type="project" value="UniProtKB-KW"/>
</dbReference>
<reference evidence="5 6" key="1">
    <citation type="submission" date="2024-01" db="EMBL/GenBank/DDBJ databases">
        <title>A telomere-to-telomere, gap-free genome of sweet tea (Lithocarpus litseifolius).</title>
        <authorList>
            <person name="Zhou J."/>
        </authorList>
    </citation>
    <scope>NUCLEOTIDE SEQUENCE [LARGE SCALE GENOMIC DNA]</scope>
    <source>
        <strain evidence="5">Zhou-2022a</strain>
        <tissue evidence="5">Leaf</tissue>
    </source>
</reference>
<keyword evidence="3" id="KW-0732">Signal</keyword>
<feature type="domain" description="Cystatin" evidence="4">
    <location>
        <begin position="35"/>
        <end position="122"/>
    </location>
</feature>
<dbReference type="PANTHER" id="PTHR47364:SF2">
    <property type="entry name" value="CYSTEINE PROTEINASE INHIBITOR 5"/>
    <property type="match status" value="1"/>
</dbReference>
<gene>
    <name evidence="5" type="ORF">SO802_007259</name>
</gene>
<dbReference type="SMART" id="SM00043">
    <property type="entry name" value="CY"/>
    <property type="match status" value="1"/>
</dbReference>
<dbReference type="SUPFAM" id="SSF54403">
    <property type="entry name" value="Cystatin/monellin"/>
    <property type="match status" value="1"/>
</dbReference>
<evidence type="ECO:0000313" key="6">
    <source>
        <dbReference type="Proteomes" id="UP001459277"/>
    </source>
</evidence>
<dbReference type="CDD" id="cd00042">
    <property type="entry name" value="CY"/>
    <property type="match status" value="1"/>
</dbReference>
<sequence>MKTQCFYLLLTLVILPIHASTALGGKRGLLVVGPAGPGGWFQINITEPHVKEIGEHAGEEYNKESKSQLKFVSDNGEAQVVAGINYCLIVATKDGALSKNYQAVVWEKVWEHFRNLTSFTPVMA</sequence>
<dbReference type="InterPro" id="IPR000010">
    <property type="entry name" value="Cystatin_dom"/>
</dbReference>
<dbReference type="Pfam" id="PF16845">
    <property type="entry name" value="SQAPI"/>
    <property type="match status" value="1"/>
</dbReference>
<evidence type="ECO:0000256" key="1">
    <source>
        <dbReference type="ARBA" id="ARBA00022690"/>
    </source>
</evidence>
<feature type="signal peptide" evidence="3">
    <location>
        <begin position="1"/>
        <end position="24"/>
    </location>
</feature>
<dbReference type="EMBL" id="JAZDWU010000002">
    <property type="protein sequence ID" value="KAL0012151.1"/>
    <property type="molecule type" value="Genomic_DNA"/>
</dbReference>
<name>A0AAW2DT45_9ROSI</name>
<dbReference type="AlphaFoldDB" id="A0AAW2DT45"/>
<dbReference type="PANTHER" id="PTHR47364">
    <property type="entry name" value="CYSTEINE PROTEINASE INHIBITOR 5"/>
    <property type="match status" value="1"/>
</dbReference>
<accession>A0AAW2DT45</accession>
<protein>
    <recommendedName>
        <fullName evidence="4">Cystatin domain-containing protein</fullName>
    </recommendedName>
</protein>
<keyword evidence="6" id="KW-1185">Reference proteome</keyword>
<evidence type="ECO:0000256" key="2">
    <source>
        <dbReference type="ARBA" id="ARBA00022704"/>
    </source>
</evidence>
<keyword evidence="1" id="KW-0646">Protease inhibitor</keyword>
<dbReference type="Gene3D" id="3.10.450.10">
    <property type="match status" value="1"/>
</dbReference>
<proteinExistence type="predicted"/>
<keyword evidence="2" id="KW-0789">Thiol protease inhibitor</keyword>
<evidence type="ECO:0000313" key="5">
    <source>
        <dbReference type="EMBL" id="KAL0012151.1"/>
    </source>
</evidence>
<evidence type="ECO:0000256" key="3">
    <source>
        <dbReference type="SAM" id="SignalP"/>
    </source>
</evidence>
<dbReference type="Proteomes" id="UP001459277">
    <property type="component" value="Unassembled WGS sequence"/>
</dbReference>